<dbReference type="InterPro" id="IPR015919">
    <property type="entry name" value="Cadherin-like_sf"/>
</dbReference>
<evidence type="ECO:0000313" key="3">
    <source>
        <dbReference type="Proteomes" id="UP001284537"/>
    </source>
</evidence>
<dbReference type="Gene3D" id="1.10.1330.10">
    <property type="entry name" value="Dockerin domain"/>
    <property type="match status" value="1"/>
</dbReference>
<reference evidence="2 3" key="1">
    <citation type="submission" date="2023-11" db="EMBL/GenBank/DDBJ databases">
        <authorList>
            <person name="Ouyang M.-Y."/>
        </authorList>
    </citation>
    <scope>NUCLEOTIDE SEQUENCE [LARGE SCALE GENOMIC DNA]</scope>
    <source>
        <strain evidence="2 3">OY6</strain>
    </source>
</reference>
<keyword evidence="3" id="KW-1185">Reference proteome</keyword>
<evidence type="ECO:0000256" key="1">
    <source>
        <dbReference type="SAM" id="SignalP"/>
    </source>
</evidence>
<feature type="chain" id="PRO_5045843961" evidence="1">
    <location>
        <begin position="20"/>
        <end position="489"/>
    </location>
</feature>
<dbReference type="InterPro" id="IPR013783">
    <property type="entry name" value="Ig-like_fold"/>
</dbReference>
<dbReference type="RefSeq" id="WP_101052586.1">
    <property type="nucleotide sequence ID" value="NZ_JAXARY010000008.1"/>
</dbReference>
<evidence type="ECO:0000313" key="2">
    <source>
        <dbReference type="EMBL" id="MDX8127712.1"/>
    </source>
</evidence>
<sequence>MKQMTFLLPLLALGSIAEASDIRGGLGNFDALNHTGGPVYGIEIELDDTNSKDVVSTYPGNHYGYGKIREDLSDPAHPKTFVRYEKDGAFTNPYPIGSTLYCYDLSKNVGCEHFGVHFAYSATTPYSAVKYNWLVKDGSGKLVVGPALQLNTPVFDYTPPTTDFPAQVVATMPAPVVPQSVVKEFGEPSWVKVIKTKTHNARVLALGALISDDHDHDGLADWTNGEPDEVESEWYLLQSHNGVSNAKSELRGGSDSMGNNAEEVVTRRYEFYAYGGPAASIDGEKGEAMCDAVGTDNLHGDGVVEVTDANGGSHEFDCSTAEVVGAYQGSQMTEFLAISPFAMVDALQNGNVNEVFPERPTISGGNTPYVVNVSAGALPNGLTLAQDTGLLSGLPSKVGIFNFTVSANDADNTSASKAFTVKVTGPGDTDRDNDIDMNDLNAIKAKYGKVVAANDPADLNGDLRVNIIDYRKAASLCTLPQCAVVNPAP</sequence>
<dbReference type="Pfam" id="PF05345">
    <property type="entry name" value="He_PIG"/>
    <property type="match status" value="1"/>
</dbReference>
<dbReference type="Gene3D" id="2.60.40.10">
    <property type="entry name" value="Immunoglobulins"/>
    <property type="match status" value="1"/>
</dbReference>
<organism evidence="2 3">
    <name type="scientific">Methylomonas defluvii</name>
    <dbReference type="NCBI Taxonomy" id="3045149"/>
    <lineage>
        <taxon>Bacteria</taxon>
        <taxon>Pseudomonadati</taxon>
        <taxon>Pseudomonadota</taxon>
        <taxon>Gammaproteobacteria</taxon>
        <taxon>Methylococcales</taxon>
        <taxon>Methylococcaceae</taxon>
        <taxon>Methylomonas</taxon>
    </lineage>
</organism>
<feature type="signal peptide" evidence="1">
    <location>
        <begin position="1"/>
        <end position="19"/>
    </location>
</feature>
<dbReference type="EMBL" id="JAXARY010000008">
    <property type="protein sequence ID" value="MDX8127712.1"/>
    <property type="molecule type" value="Genomic_DNA"/>
</dbReference>
<dbReference type="SUPFAM" id="SSF49313">
    <property type="entry name" value="Cadherin-like"/>
    <property type="match status" value="1"/>
</dbReference>
<comment type="caution">
    <text evidence="2">The sequence shown here is derived from an EMBL/GenBank/DDBJ whole genome shotgun (WGS) entry which is preliminary data.</text>
</comment>
<dbReference type="InterPro" id="IPR036439">
    <property type="entry name" value="Dockerin_dom_sf"/>
</dbReference>
<gene>
    <name evidence="2" type="ORF">QLH52_10490</name>
</gene>
<name>A0ABU4UE33_9GAMM</name>
<accession>A0ABU4UE33</accession>
<proteinExistence type="predicted"/>
<dbReference type="Proteomes" id="UP001284537">
    <property type="component" value="Unassembled WGS sequence"/>
</dbReference>
<protein>
    <submittedName>
        <fullName evidence="2">Ig domain-containing protein</fullName>
    </submittedName>
</protein>
<keyword evidence="1" id="KW-0732">Signal</keyword>